<evidence type="ECO:0000313" key="2">
    <source>
        <dbReference type="Proteomes" id="UP001367508"/>
    </source>
</evidence>
<accession>A0AAN9JXN0</accession>
<proteinExistence type="predicted"/>
<dbReference type="EMBL" id="JAYMYQ010000011">
    <property type="protein sequence ID" value="KAK7306281.1"/>
    <property type="molecule type" value="Genomic_DNA"/>
</dbReference>
<reference evidence="1 2" key="1">
    <citation type="submission" date="2024-01" db="EMBL/GenBank/DDBJ databases">
        <title>The genomes of 5 underutilized Papilionoideae crops provide insights into root nodulation and disease resistanc.</title>
        <authorList>
            <person name="Jiang F."/>
        </authorList>
    </citation>
    <scope>NUCLEOTIDE SEQUENCE [LARGE SCALE GENOMIC DNA]</scope>
    <source>
        <strain evidence="1">LVBAO_FW01</strain>
        <tissue evidence="1">Leaves</tissue>
    </source>
</reference>
<gene>
    <name evidence="1" type="ORF">VNO77_44208</name>
</gene>
<protein>
    <submittedName>
        <fullName evidence="1">Uncharacterized protein</fullName>
    </submittedName>
</protein>
<dbReference type="Proteomes" id="UP001367508">
    <property type="component" value="Unassembled WGS sequence"/>
</dbReference>
<dbReference type="AlphaFoldDB" id="A0AAN9JXN0"/>
<organism evidence="1 2">
    <name type="scientific">Canavalia gladiata</name>
    <name type="common">Sword bean</name>
    <name type="synonym">Dolichos gladiatus</name>
    <dbReference type="NCBI Taxonomy" id="3824"/>
    <lineage>
        <taxon>Eukaryota</taxon>
        <taxon>Viridiplantae</taxon>
        <taxon>Streptophyta</taxon>
        <taxon>Embryophyta</taxon>
        <taxon>Tracheophyta</taxon>
        <taxon>Spermatophyta</taxon>
        <taxon>Magnoliopsida</taxon>
        <taxon>eudicotyledons</taxon>
        <taxon>Gunneridae</taxon>
        <taxon>Pentapetalae</taxon>
        <taxon>rosids</taxon>
        <taxon>fabids</taxon>
        <taxon>Fabales</taxon>
        <taxon>Fabaceae</taxon>
        <taxon>Papilionoideae</taxon>
        <taxon>50 kb inversion clade</taxon>
        <taxon>NPAAA clade</taxon>
        <taxon>indigoferoid/millettioid clade</taxon>
        <taxon>Phaseoleae</taxon>
        <taxon>Canavalia</taxon>
    </lineage>
</organism>
<comment type="caution">
    <text evidence="1">The sequence shown here is derived from an EMBL/GenBank/DDBJ whole genome shotgun (WGS) entry which is preliminary data.</text>
</comment>
<name>A0AAN9JXN0_CANGL</name>
<sequence length="166" mass="18620">MGSLHFSHDMDGFSRSRSNILECYVSFSSLQSPGASQKNQDPYSAALSLFIALDWRKKGKGRTSRVTKRRARKRNLQSYTSTTESAVRGIDSSLLKEILQALIHAFSRLTLLRCLTSSVNDPVHLIWARLLSNSCLKSGICLCEHVIQLQSALSLDPFHFAKWHAP</sequence>
<keyword evidence="2" id="KW-1185">Reference proteome</keyword>
<evidence type="ECO:0000313" key="1">
    <source>
        <dbReference type="EMBL" id="KAK7306281.1"/>
    </source>
</evidence>